<proteinExistence type="predicted"/>
<feature type="region of interest" description="Disordered" evidence="1">
    <location>
        <begin position="86"/>
        <end position="113"/>
    </location>
</feature>
<sequence length="610" mass="69191">MHWKTRERSRQQAESVALCPTNYKDLVQAIANRWLQEKAAAVRRRSPSPVPVGLPQEGCLHLQLSNLEDEEPLPTVDTELIAPQVISPSSPPSANPATPPLPASATFLPSRTSASPSAQSGIISLPPAVEAYLASQTQLHLPPAPDDRVTKGWGILHQFFINKLNPSDAFEALKLLNCNDALDAEWALVWKRIKSIGIEEGINDEQEIQALQTLLDTHDPVYNSAISCDDELHCLLEWRDPVAVRPDLEELSIGQKWFGMLDRILSIHDKHLEEYAQIQIELAKMKPIRTESNNYEGQEDDHEVSLSHDKDEVRNILDIVDDYTDAQLDWEQKDLLSYFNLTLRQSELWDKYGVYHVCCLVGQEASIIRRITEDVAAGVAPESLLYIRATSLSSRNYPFTTYLALINGLIYREKQQYSFYRDTTKDGLRVEEKLLAKKKHPVPVLLQRSNIPMPVNKHIVAWNRNAIYKRPVYIPGNTTRVVLEVPVYGYEENREVKIIAGPQGENILKYVVKAKGPGGKLPSQILDEWNIAYNICSYGFTMPHTCNKLLMIARGPEEHVGHLGCCLYVNMENQIVLQFYAEEIVCDKEPVAQLNLYRMKHTECIWPSME</sequence>
<accession>A0A6A4GHL0</accession>
<dbReference type="AlphaFoldDB" id="A0A6A4GHL0"/>
<organism evidence="2 3">
    <name type="scientific">Gymnopus androsaceus JB14</name>
    <dbReference type="NCBI Taxonomy" id="1447944"/>
    <lineage>
        <taxon>Eukaryota</taxon>
        <taxon>Fungi</taxon>
        <taxon>Dikarya</taxon>
        <taxon>Basidiomycota</taxon>
        <taxon>Agaricomycotina</taxon>
        <taxon>Agaricomycetes</taxon>
        <taxon>Agaricomycetidae</taxon>
        <taxon>Agaricales</taxon>
        <taxon>Marasmiineae</taxon>
        <taxon>Omphalotaceae</taxon>
        <taxon>Gymnopus</taxon>
    </lineage>
</organism>
<evidence type="ECO:0000313" key="2">
    <source>
        <dbReference type="EMBL" id="KAE9384958.1"/>
    </source>
</evidence>
<reference evidence="2" key="1">
    <citation type="journal article" date="2019" name="Environ. Microbiol.">
        <title>Fungal ecological strategies reflected in gene transcription - a case study of two litter decomposers.</title>
        <authorList>
            <person name="Barbi F."/>
            <person name="Kohler A."/>
            <person name="Barry K."/>
            <person name="Baskaran P."/>
            <person name="Daum C."/>
            <person name="Fauchery L."/>
            <person name="Ihrmark K."/>
            <person name="Kuo A."/>
            <person name="LaButti K."/>
            <person name="Lipzen A."/>
            <person name="Morin E."/>
            <person name="Grigoriev I.V."/>
            <person name="Henrissat B."/>
            <person name="Lindahl B."/>
            <person name="Martin F."/>
        </authorList>
    </citation>
    <scope>NUCLEOTIDE SEQUENCE</scope>
    <source>
        <strain evidence="2">JB14</strain>
    </source>
</reference>
<evidence type="ECO:0000256" key="1">
    <source>
        <dbReference type="SAM" id="MobiDB-lite"/>
    </source>
</evidence>
<protein>
    <submittedName>
        <fullName evidence="2">Uncharacterized protein</fullName>
    </submittedName>
</protein>
<keyword evidence="3" id="KW-1185">Reference proteome</keyword>
<name>A0A6A4GHL0_9AGAR</name>
<gene>
    <name evidence="2" type="ORF">BT96DRAFT_950196</name>
</gene>
<dbReference type="EMBL" id="ML770052">
    <property type="protein sequence ID" value="KAE9384958.1"/>
    <property type="molecule type" value="Genomic_DNA"/>
</dbReference>
<evidence type="ECO:0000313" key="3">
    <source>
        <dbReference type="Proteomes" id="UP000799118"/>
    </source>
</evidence>
<dbReference type="Proteomes" id="UP000799118">
    <property type="component" value="Unassembled WGS sequence"/>
</dbReference>
<feature type="compositionally biased region" description="Pro residues" evidence="1">
    <location>
        <begin position="89"/>
        <end position="102"/>
    </location>
</feature>